<comment type="similarity">
    <text evidence="1">Belongs to the 5-formyltetrahydrofolate cyclo-ligase family.</text>
</comment>
<dbReference type="GO" id="GO:0009396">
    <property type="term" value="P:folic acid-containing compound biosynthetic process"/>
    <property type="evidence" value="ECO:0007669"/>
    <property type="project" value="TreeGrafter"/>
</dbReference>
<keyword evidence="8" id="KW-1185">Reference proteome</keyword>
<dbReference type="STRING" id="27349.A0A0L6U9G5"/>
<dbReference type="OrthoDB" id="2015992at2759"/>
<evidence type="ECO:0000256" key="5">
    <source>
        <dbReference type="ARBA" id="ARBA00038966"/>
    </source>
</evidence>
<dbReference type="Pfam" id="PF01812">
    <property type="entry name" value="5-FTHF_cyc-lig"/>
    <property type="match status" value="1"/>
</dbReference>
<dbReference type="GO" id="GO:0005739">
    <property type="term" value="C:mitochondrion"/>
    <property type="evidence" value="ECO:0007669"/>
    <property type="project" value="TreeGrafter"/>
</dbReference>
<dbReference type="InterPro" id="IPR002698">
    <property type="entry name" value="FTHF_cligase"/>
</dbReference>
<dbReference type="AlphaFoldDB" id="A0A0L6U9G5"/>
<dbReference type="PANTHER" id="PTHR23407:SF1">
    <property type="entry name" value="5-FORMYLTETRAHYDROFOLATE CYCLO-LIGASE"/>
    <property type="match status" value="1"/>
</dbReference>
<name>A0A0L6U9G5_9BASI</name>
<dbReference type="EC" id="6.3.3.2" evidence="5"/>
<evidence type="ECO:0000313" key="8">
    <source>
        <dbReference type="Proteomes" id="UP000037035"/>
    </source>
</evidence>
<accession>A0A0L6U9G5</accession>
<organism evidence="7 8">
    <name type="scientific">Puccinia sorghi</name>
    <dbReference type="NCBI Taxonomy" id="27349"/>
    <lineage>
        <taxon>Eukaryota</taxon>
        <taxon>Fungi</taxon>
        <taxon>Dikarya</taxon>
        <taxon>Basidiomycota</taxon>
        <taxon>Pucciniomycotina</taxon>
        <taxon>Pucciniomycetes</taxon>
        <taxon>Pucciniales</taxon>
        <taxon>Pucciniaceae</taxon>
        <taxon>Puccinia</taxon>
    </lineage>
</organism>
<sequence length="245" mass="27885">MPSYLRRTARWMKLIMPNQPSVPGFGPSATGSGQQPDYEPPPSIGRQKMLIRRRIRNVLNGISPESLATQGKKVFLPFVHERNKTHTHRMDMLELESWEEFNEGLVPVSFSSSPSSPQVFQFDPANISARENGSCTPRPHLSTKARTEGLDLVLLPGLAFDRYGNRLGHGKGFYDEYLNEYNSTTERSHKQQESVDQKKKQRQPILVGICLREQVLSEEDYIPTLAHDRRLDYVVSPDGVLPRIK</sequence>
<protein>
    <recommendedName>
        <fullName evidence="5">5-formyltetrahydrofolate cyclo-ligase</fullName>
        <ecNumber evidence="5">6.3.3.2</ecNumber>
    </recommendedName>
</protein>
<keyword evidence="3" id="KW-0067">ATP-binding</keyword>
<comment type="caution">
    <text evidence="7">The sequence shown here is derived from an EMBL/GenBank/DDBJ whole genome shotgun (WGS) entry which is preliminary data.</text>
</comment>
<evidence type="ECO:0000256" key="3">
    <source>
        <dbReference type="ARBA" id="ARBA00022840"/>
    </source>
</evidence>
<dbReference type="PANTHER" id="PTHR23407">
    <property type="entry name" value="ATPASE INHIBITOR/5-FORMYLTETRAHYDROFOLATE CYCLO-LIGASE"/>
    <property type="match status" value="1"/>
</dbReference>
<dbReference type="EMBL" id="LAVV01014270">
    <property type="protein sequence ID" value="KNZ44912.1"/>
    <property type="molecule type" value="Genomic_DNA"/>
</dbReference>
<dbReference type="VEuPathDB" id="FungiDB:VP01_869g3"/>
<evidence type="ECO:0000313" key="7">
    <source>
        <dbReference type="EMBL" id="KNZ44912.1"/>
    </source>
</evidence>
<dbReference type="InterPro" id="IPR024185">
    <property type="entry name" value="FTHF_cligase-like_sf"/>
</dbReference>
<evidence type="ECO:0000256" key="6">
    <source>
        <dbReference type="SAM" id="MobiDB-lite"/>
    </source>
</evidence>
<reference evidence="7 8" key="1">
    <citation type="submission" date="2015-08" db="EMBL/GenBank/DDBJ databases">
        <title>Next Generation Sequencing and Analysis of the Genome of Puccinia sorghi L Schw, the Causal Agent of Maize Common Rust.</title>
        <authorList>
            <person name="Rochi L."/>
            <person name="Burguener G."/>
            <person name="Darino M."/>
            <person name="Turjanski A."/>
            <person name="Kreff E."/>
            <person name="Dieguez M.J."/>
            <person name="Sacco F."/>
        </authorList>
    </citation>
    <scope>NUCLEOTIDE SEQUENCE [LARGE SCALE GENOMIC DNA]</scope>
    <source>
        <strain evidence="7 8">RO10H11247</strain>
    </source>
</reference>
<feature type="region of interest" description="Disordered" evidence="6">
    <location>
        <begin position="18"/>
        <end position="42"/>
    </location>
</feature>
<evidence type="ECO:0000256" key="4">
    <source>
        <dbReference type="ARBA" id="ARBA00036539"/>
    </source>
</evidence>
<dbReference type="Proteomes" id="UP000037035">
    <property type="component" value="Unassembled WGS sequence"/>
</dbReference>
<dbReference type="GO" id="GO:0030272">
    <property type="term" value="F:5-formyltetrahydrofolate cyclo-ligase activity"/>
    <property type="evidence" value="ECO:0007669"/>
    <property type="project" value="UniProtKB-EC"/>
</dbReference>
<dbReference type="GO" id="GO:0005524">
    <property type="term" value="F:ATP binding"/>
    <property type="evidence" value="ECO:0007669"/>
    <property type="project" value="UniProtKB-KW"/>
</dbReference>
<dbReference type="InterPro" id="IPR037171">
    <property type="entry name" value="NagB/RpiA_transferase-like"/>
</dbReference>
<gene>
    <name evidence="7" type="ORF">VP01_869g3</name>
</gene>
<dbReference type="GO" id="GO:0035999">
    <property type="term" value="P:tetrahydrofolate interconversion"/>
    <property type="evidence" value="ECO:0007669"/>
    <property type="project" value="TreeGrafter"/>
</dbReference>
<dbReference type="SUPFAM" id="SSF100950">
    <property type="entry name" value="NagB/RpiA/CoA transferase-like"/>
    <property type="match status" value="1"/>
</dbReference>
<dbReference type="Gene3D" id="3.40.50.10420">
    <property type="entry name" value="NagB/RpiA/CoA transferase-like"/>
    <property type="match status" value="1"/>
</dbReference>
<evidence type="ECO:0000256" key="1">
    <source>
        <dbReference type="ARBA" id="ARBA00010638"/>
    </source>
</evidence>
<evidence type="ECO:0000256" key="2">
    <source>
        <dbReference type="ARBA" id="ARBA00022741"/>
    </source>
</evidence>
<comment type="catalytic activity">
    <reaction evidence="4">
        <text>(6S)-5-formyl-5,6,7,8-tetrahydrofolate + ATP = (6R)-5,10-methenyltetrahydrofolate + ADP + phosphate</text>
        <dbReference type="Rhea" id="RHEA:10488"/>
        <dbReference type="ChEBI" id="CHEBI:30616"/>
        <dbReference type="ChEBI" id="CHEBI:43474"/>
        <dbReference type="ChEBI" id="CHEBI:57455"/>
        <dbReference type="ChEBI" id="CHEBI:57457"/>
        <dbReference type="ChEBI" id="CHEBI:456216"/>
        <dbReference type="EC" id="6.3.3.2"/>
    </reaction>
</comment>
<keyword evidence="2" id="KW-0547">Nucleotide-binding</keyword>
<proteinExistence type="inferred from homology"/>